<dbReference type="AlphaFoldDB" id="A0A1M7L8J7"/>
<evidence type="ECO:0008006" key="3">
    <source>
        <dbReference type="Google" id="ProtNLM"/>
    </source>
</evidence>
<gene>
    <name evidence="1" type="ORF">SAMN05443669_10651</name>
</gene>
<sequence>MIKLRSIYKYFVLICLATLSSCEEILLEDNISTSEVNLTAPRNNAQLSSTSVNLSWEEVQYATSYHLQIAKPNFENPSQIILDTIISKNNFIIQLNIGQYEWRVKAINSAYETHYKSRFFFIESNADFKNNTVVLLNPSSNLNTKSTNQNFSWQEIIGASNYQFQLYDQNNTIIENRIMTNTSLNYTLSEGDFSWRVRASNDTEQTLYSSRSLLVDTTAPITPILTNPTNNSTTINLDINFQWNRAPMSGSIEKDSLYIYKDSALTVLESKNQATNPYSKTLTVGKYYWIVRSFDAAGNVSAKSTIFNFTIN</sequence>
<dbReference type="Gene3D" id="2.60.40.10">
    <property type="entry name" value="Immunoglobulins"/>
    <property type="match status" value="3"/>
</dbReference>
<dbReference type="PROSITE" id="PS51257">
    <property type="entry name" value="PROKAR_LIPOPROTEIN"/>
    <property type="match status" value="1"/>
</dbReference>
<evidence type="ECO:0000313" key="2">
    <source>
        <dbReference type="Proteomes" id="UP000184260"/>
    </source>
</evidence>
<proteinExistence type="predicted"/>
<dbReference type="OrthoDB" id="1121506at2"/>
<accession>A0A1M7L8J7</accession>
<protein>
    <recommendedName>
        <fullName evidence="3">Fibronectin type-III domain-containing protein</fullName>
    </recommendedName>
</protein>
<evidence type="ECO:0000313" key="1">
    <source>
        <dbReference type="EMBL" id="SHM74379.1"/>
    </source>
</evidence>
<dbReference type="InterPro" id="IPR036116">
    <property type="entry name" value="FN3_sf"/>
</dbReference>
<dbReference type="EMBL" id="FRBU01000065">
    <property type="protein sequence ID" value="SHM74379.1"/>
    <property type="molecule type" value="Genomic_DNA"/>
</dbReference>
<dbReference type="Proteomes" id="UP000184260">
    <property type="component" value="Unassembled WGS sequence"/>
</dbReference>
<keyword evidence="2" id="KW-1185">Reference proteome</keyword>
<reference evidence="2" key="1">
    <citation type="submission" date="2016-11" db="EMBL/GenBank/DDBJ databases">
        <authorList>
            <person name="Varghese N."/>
            <person name="Submissions S."/>
        </authorList>
    </citation>
    <scope>NUCLEOTIDE SEQUENCE [LARGE SCALE GENOMIC DNA]</scope>
    <source>
        <strain evidence="2">DSM 3661</strain>
    </source>
</reference>
<dbReference type="RefSeq" id="WP_073355654.1">
    <property type="nucleotide sequence ID" value="NZ_FRBU01000065.1"/>
</dbReference>
<name>A0A1M7L8J7_9FLAO</name>
<dbReference type="InterPro" id="IPR013783">
    <property type="entry name" value="Ig-like_fold"/>
</dbReference>
<dbReference type="SUPFAM" id="SSF49265">
    <property type="entry name" value="Fibronectin type III"/>
    <property type="match status" value="1"/>
</dbReference>
<organism evidence="1 2">
    <name type="scientific">Flavobacterium xanthum</name>
    <dbReference type="NCBI Taxonomy" id="69322"/>
    <lineage>
        <taxon>Bacteria</taxon>
        <taxon>Pseudomonadati</taxon>
        <taxon>Bacteroidota</taxon>
        <taxon>Flavobacteriia</taxon>
        <taxon>Flavobacteriales</taxon>
        <taxon>Flavobacteriaceae</taxon>
        <taxon>Flavobacterium</taxon>
    </lineage>
</organism>
<dbReference type="STRING" id="69322.SAMN05443669_10651"/>